<evidence type="ECO:0000313" key="1">
    <source>
        <dbReference type="EMBL" id="RKR13105.1"/>
    </source>
</evidence>
<reference evidence="1 2" key="1">
    <citation type="submission" date="2018-10" db="EMBL/GenBank/DDBJ databases">
        <title>Genomic Encyclopedia of Archaeal and Bacterial Type Strains, Phase II (KMG-II): from individual species to whole genera.</title>
        <authorList>
            <person name="Goeker M."/>
        </authorList>
    </citation>
    <scope>NUCLEOTIDE SEQUENCE [LARGE SCALE GENOMIC DNA]</scope>
    <source>
        <strain evidence="1 2">DSM 25230</strain>
    </source>
</reference>
<protein>
    <submittedName>
        <fullName evidence="1">Uncharacterized protein</fullName>
    </submittedName>
</protein>
<dbReference type="Proteomes" id="UP000269412">
    <property type="component" value="Unassembled WGS sequence"/>
</dbReference>
<proteinExistence type="predicted"/>
<accession>A0A495E830</accession>
<gene>
    <name evidence="1" type="ORF">CLV91_1819</name>
</gene>
<keyword evidence="2" id="KW-1185">Reference proteome</keyword>
<comment type="caution">
    <text evidence="1">The sequence shown here is derived from an EMBL/GenBank/DDBJ whole genome shotgun (WGS) entry which is preliminary data.</text>
</comment>
<dbReference type="RefSeq" id="WP_245987164.1">
    <property type="nucleotide sequence ID" value="NZ_RBIQ01000008.1"/>
</dbReference>
<dbReference type="AlphaFoldDB" id="A0A495E830"/>
<dbReference type="EMBL" id="RBIQ01000008">
    <property type="protein sequence ID" value="RKR13105.1"/>
    <property type="molecule type" value="Genomic_DNA"/>
</dbReference>
<dbReference type="InterPro" id="IPR046732">
    <property type="entry name" value="DUF6624"/>
</dbReference>
<sequence length="237" mass="27807">MKITNLIFILFAILLTCCKQEKNNNDSSAETKNSSKKENFIAVLDTIWEAEQRPITSRDSLIKIYGTESELVKEQQLIYKKNHIINEKKVRGILDNFGWPTKEMAGDQGNWTICNVIQHSDNDVRIKYLPLMRKAVKEKKLEPRFLVRAEDRIATEAGNTQIYGGQMKYYPETKSFNVWPVYDPTNIDKRRAEIGLDSIAKFLKNRFDFEWNLEEQIERTKAFETNRNKLKNHQNNL</sequence>
<dbReference type="Pfam" id="PF20329">
    <property type="entry name" value="DUF6624"/>
    <property type="match status" value="1"/>
</dbReference>
<evidence type="ECO:0000313" key="2">
    <source>
        <dbReference type="Proteomes" id="UP000269412"/>
    </source>
</evidence>
<organism evidence="1 2">
    <name type="scientific">Maribacter vaceletii</name>
    <dbReference type="NCBI Taxonomy" id="1206816"/>
    <lineage>
        <taxon>Bacteria</taxon>
        <taxon>Pseudomonadati</taxon>
        <taxon>Bacteroidota</taxon>
        <taxon>Flavobacteriia</taxon>
        <taxon>Flavobacteriales</taxon>
        <taxon>Flavobacteriaceae</taxon>
        <taxon>Maribacter</taxon>
    </lineage>
</organism>
<name>A0A495E830_9FLAO</name>